<organism evidence="1 2">
    <name type="scientific">Plebeiibacterium sediminum</name>
    <dbReference type="NCBI Taxonomy" id="2992112"/>
    <lineage>
        <taxon>Bacteria</taxon>
        <taxon>Pseudomonadati</taxon>
        <taxon>Bacteroidota</taxon>
        <taxon>Bacteroidia</taxon>
        <taxon>Marinilabiliales</taxon>
        <taxon>Marinilabiliaceae</taxon>
        <taxon>Plebeiibacterium</taxon>
    </lineage>
</organism>
<dbReference type="Proteomes" id="UP001209229">
    <property type="component" value="Unassembled WGS sequence"/>
</dbReference>
<accession>A0AAE3M8P9</accession>
<dbReference type="InterPro" id="IPR029470">
    <property type="entry name" value="PDDEXK_4"/>
</dbReference>
<dbReference type="EMBL" id="JAPDPJ010000069">
    <property type="protein sequence ID" value="MCW3788885.1"/>
    <property type="molecule type" value="Genomic_DNA"/>
</dbReference>
<keyword evidence="2" id="KW-1185">Reference proteome</keyword>
<evidence type="ECO:0000313" key="1">
    <source>
        <dbReference type="EMBL" id="MCW3788885.1"/>
    </source>
</evidence>
<name>A0AAE3M8P9_9BACT</name>
<dbReference type="Pfam" id="PF14281">
    <property type="entry name" value="PDDEXK_4"/>
    <property type="match status" value="1"/>
</dbReference>
<dbReference type="RefSeq" id="WP_301192441.1">
    <property type="nucleotide sequence ID" value="NZ_JAPDPJ010000069.1"/>
</dbReference>
<sequence>MEITKIKATLTHLKELRDRSIEISNLKGENFNVFSILGLERKENQTHSAFLGELLNPKGNHNMGNIFLTHFVNPLNKESINRINLQSATVQLEHYISTVDLENSTGGRIDIFITDGQHHISIENKIYAKDQNKQIERYCNYNKGNNSVLYLTLFGDEPSIESKGELVSGKDYTCISYRKHIIYWLELCLKEAADAPILRESIKQYIILIKKLTNQLTMDQMKDNYTQLFADNPKLVKEAQALSTAATEYKQSVCETIINNLNERISDWSVHTFPNKLEVRCDFISDGDGFPFCIWNNNENKVSNNSRIIKAIAEECGNIGFNVEDGPIAWRLLNGYKRNTPLDAMEMEDLIQIKNRLNNFVEEGIKYFEDFKAIAGKVKS</sequence>
<protein>
    <submittedName>
        <fullName evidence="1">PD-(D/E)XK nuclease family protein</fullName>
    </submittedName>
</protein>
<evidence type="ECO:0000313" key="2">
    <source>
        <dbReference type="Proteomes" id="UP001209229"/>
    </source>
</evidence>
<dbReference type="AlphaFoldDB" id="A0AAE3M8P9"/>
<reference evidence="1" key="1">
    <citation type="submission" date="2022-10" db="EMBL/GenBank/DDBJ databases">
        <authorList>
            <person name="Yu W.X."/>
        </authorList>
    </citation>
    <scope>NUCLEOTIDE SEQUENCE</scope>
    <source>
        <strain evidence="1">AAT</strain>
    </source>
</reference>
<comment type="caution">
    <text evidence="1">The sequence shown here is derived from an EMBL/GenBank/DDBJ whole genome shotgun (WGS) entry which is preliminary data.</text>
</comment>
<proteinExistence type="predicted"/>
<gene>
    <name evidence="1" type="ORF">OM075_20620</name>
</gene>